<dbReference type="HOGENOM" id="CLU_165238_0_0_2"/>
<evidence type="ECO:0000313" key="2">
    <source>
        <dbReference type="Proteomes" id="UP000002071"/>
    </source>
</evidence>
<gene>
    <name evidence="1" type="ordered locus">Huta_1419</name>
</gene>
<dbReference type="InterPro" id="IPR058716">
    <property type="entry name" value="WNWW_dom-containing"/>
</dbReference>
<dbReference type="Proteomes" id="UP000002071">
    <property type="component" value="Chromosome"/>
</dbReference>
<dbReference type="KEGG" id="hut:Huta_1419"/>
<proteinExistence type="predicted"/>
<dbReference type="EMBL" id="CP001687">
    <property type="protein sequence ID" value="ACV11595.1"/>
    <property type="molecule type" value="Genomic_DNA"/>
</dbReference>
<organism evidence="1 2">
    <name type="scientific">Halorhabdus utahensis (strain DSM 12940 / JCM 11049 / AX-2)</name>
    <dbReference type="NCBI Taxonomy" id="519442"/>
    <lineage>
        <taxon>Archaea</taxon>
        <taxon>Methanobacteriati</taxon>
        <taxon>Methanobacteriota</taxon>
        <taxon>Stenosarchaea group</taxon>
        <taxon>Halobacteria</taxon>
        <taxon>Halobacteriales</taxon>
        <taxon>Haloarculaceae</taxon>
        <taxon>Halorhabdus</taxon>
    </lineage>
</organism>
<dbReference type="Pfam" id="PF26484">
    <property type="entry name" value="WNWW"/>
    <property type="match status" value="1"/>
</dbReference>
<dbReference type="AlphaFoldDB" id="C7NNS0"/>
<dbReference type="RefSeq" id="WP_015789169.1">
    <property type="nucleotide sequence ID" value="NC_013158.1"/>
</dbReference>
<protein>
    <submittedName>
        <fullName evidence="1">Uncharacterized protein</fullName>
    </submittedName>
</protein>
<dbReference type="GeneID" id="8383698"/>
<name>C7NNS0_HALUD</name>
<dbReference type="eggNOG" id="arCOG06313">
    <property type="taxonomic scope" value="Archaea"/>
</dbReference>
<dbReference type="STRING" id="519442.Huta_1419"/>
<evidence type="ECO:0000313" key="1">
    <source>
        <dbReference type="EMBL" id="ACV11595.1"/>
    </source>
</evidence>
<sequence length="109" mass="12233">MGAAELRDFQVPARQTAGVDRTQLESQLVETFDAESEIARIVARQATDLGDSAQYAADFEGPLTVEIVVDNLRDAPEDSDLIERWNWWLGALELSHGGYQRFRVRPDVV</sequence>
<keyword evidence="2" id="KW-1185">Reference proteome</keyword>
<accession>C7NNS0</accession>
<dbReference type="OrthoDB" id="197908at2157"/>
<reference evidence="1 2" key="1">
    <citation type="journal article" date="2009" name="Stand. Genomic Sci.">
        <title>Complete genome sequence of Halorhabdus utahensis type strain (AX-2).</title>
        <authorList>
            <person name="Anderson I."/>
            <person name="Tindall B.J."/>
            <person name="Pomrenke H."/>
            <person name="Goker M."/>
            <person name="Lapidus A."/>
            <person name="Nolan M."/>
            <person name="Copeland A."/>
            <person name="Glavina Del Rio T."/>
            <person name="Chen F."/>
            <person name="Tice H."/>
            <person name="Cheng J.F."/>
            <person name="Lucas S."/>
            <person name="Chertkov O."/>
            <person name="Bruce D."/>
            <person name="Brettin T."/>
            <person name="Detter J.C."/>
            <person name="Han C."/>
            <person name="Goodwin L."/>
            <person name="Land M."/>
            <person name="Hauser L."/>
            <person name="Chang Y.J."/>
            <person name="Jeffries C.D."/>
            <person name="Pitluck S."/>
            <person name="Pati A."/>
            <person name="Mavromatis K."/>
            <person name="Ivanova N."/>
            <person name="Ovchinnikova G."/>
            <person name="Chen A."/>
            <person name="Palaniappan K."/>
            <person name="Chain P."/>
            <person name="Rohde M."/>
            <person name="Bristow J."/>
            <person name="Eisen J.A."/>
            <person name="Markowitz V."/>
            <person name="Hugenholtz P."/>
            <person name="Kyrpides N.C."/>
            <person name="Klenk H.P."/>
        </authorList>
    </citation>
    <scope>NUCLEOTIDE SEQUENCE [LARGE SCALE GENOMIC DNA]</scope>
    <source>
        <strain evidence="2">DSM 12940 / JCM 11049 / AX-2</strain>
    </source>
</reference>